<gene>
    <name evidence="1" type="ORF">DAPPUDRAFT_271721</name>
</gene>
<evidence type="ECO:0000313" key="1">
    <source>
        <dbReference type="EMBL" id="EFX61825.1"/>
    </source>
</evidence>
<sequence length="56" mass="6368">MHKAAYEACLGSDRLPQQQVLISLEPKAASLFCHQWKRHQLKTERQADLLLSPANP</sequence>
<protein>
    <submittedName>
        <fullName evidence="1">Uncharacterized protein</fullName>
    </submittedName>
</protein>
<reference evidence="1 2" key="1">
    <citation type="journal article" date="2011" name="Science">
        <title>The ecoresponsive genome of Daphnia pulex.</title>
        <authorList>
            <person name="Colbourne J.K."/>
            <person name="Pfrender M.E."/>
            <person name="Gilbert D."/>
            <person name="Thomas W.K."/>
            <person name="Tucker A."/>
            <person name="Oakley T.H."/>
            <person name="Tokishita S."/>
            <person name="Aerts A."/>
            <person name="Arnold G.J."/>
            <person name="Basu M.K."/>
            <person name="Bauer D.J."/>
            <person name="Caceres C.E."/>
            <person name="Carmel L."/>
            <person name="Casola C."/>
            <person name="Choi J.H."/>
            <person name="Detter J.C."/>
            <person name="Dong Q."/>
            <person name="Dusheyko S."/>
            <person name="Eads B.D."/>
            <person name="Frohlich T."/>
            <person name="Geiler-Samerotte K.A."/>
            <person name="Gerlach D."/>
            <person name="Hatcher P."/>
            <person name="Jogdeo S."/>
            <person name="Krijgsveld J."/>
            <person name="Kriventseva E.V."/>
            <person name="Kultz D."/>
            <person name="Laforsch C."/>
            <person name="Lindquist E."/>
            <person name="Lopez J."/>
            <person name="Manak J.R."/>
            <person name="Muller J."/>
            <person name="Pangilinan J."/>
            <person name="Patwardhan R.P."/>
            <person name="Pitluck S."/>
            <person name="Pritham E.J."/>
            <person name="Rechtsteiner A."/>
            <person name="Rho M."/>
            <person name="Rogozin I.B."/>
            <person name="Sakarya O."/>
            <person name="Salamov A."/>
            <person name="Schaack S."/>
            <person name="Shapiro H."/>
            <person name="Shiga Y."/>
            <person name="Skalitzky C."/>
            <person name="Smith Z."/>
            <person name="Souvorov A."/>
            <person name="Sung W."/>
            <person name="Tang Z."/>
            <person name="Tsuchiya D."/>
            <person name="Tu H."/>
            <person name="Vos H."/>
            <person name="Wang M."/>
            <person name="Wolf Y.I."/>
            <person name="Yamagata H."/>
            <person name="Yamada T."/>
            <person name="Ye Y."/>
            <person name="Shaw J.R."/>
            <person name="Andrews J."/>
            <person name="Crease T.J."/>
            <person name="Tang H."/>
            <person name="Lucas S.M."/>
            <person name="Robertson H.M."/>
            <person name="Bork P."/>
            <person name="Koonin E.V."/>
            <person name="Zdobnov E.M."/>
            <person name="Grigoriev I.V."/>
            <person name="Lynch M."/>
            <person name="Boore J.L."/>
        </authorList>
    </citation>
    <scope>NUCLEOTIDE SEQUENCE [LARGE SCALE GENOMIC DNA]</scope>
</reference>
<dbReference type="Proteomes" id="UP000000305">
    <property type="component" value="Unassembled WGS sequence"/>
</dbReference>
<accession>E9I2F5</accession>
<dbReference type="OrthoDB" id="6418062at2759"/>
<name>E9I2F5_DAPPU</name>
<dbReference type="KEGG" id="dpx:DAPPUDRAFT_271721"/>
<keyword evidence="2" id="KW-1185">Reference proteome</keyword>
<evidence type="ECO:0000313" key="2">
    <source>
        <dbReference type="Proteomes" id="UP000000305"/>
    </source>
</evidence>
<dbReference type="AlphaFoldDB" id="E9I2F5"/>
<organism evidence="1 2">
    <name type="scientific">Daphnia pulex</name>
    <name type="common">Water flea</name>
    <dbReference type="NCBI Taxonomy" id="6669"/>
    <lineage>
        <taxon>Eukaryota</taxon>
        <taxon>Metazoa</taxon>
        <taxon>Ecdysozoa</taxon>
        <taxon>Arthropoda</taxon>
        <taxon>Crustacea</taxon>
        <taxon>Branchiopoda</taxon>
        <taxon>Diplostraca</taxon>
        <taxon>Cladocera</taxon>
        <taxon>Anomopoda</taxon>
        <taxon>Daphniidae</taxon>
        <taxon>Daphnia</taxon>
    </lineage>
</organism>
<proteinExistence type="predicted"/>
<dbReference type="HOGENOM" id="CLU_3016285_0_0_1"/>
<dbReference type="EMBL" id="GL734079">
    <property type="protein sequence ID" value="EFX61825.1"/>
    <property type="molecule type" value="Genomic_DNA"/>
</dbReference>
<dbReference type="InParanoid" id="E9I2F5"/>